<proteinExistence type="predicted"/>
<dbReference type="EMBL" id="GBXM01007921">
    <property type="protein sequence ID" value="JAI00657.1"/>
    <property type="molecule type" value="Transcribed_RNA"/>
</dbReference>
<accession>A0A0E9XDX2</accession>
<name>A0A0E9XDX2_ANGAN</name>
<reference evidence="1" key="1">
    <citation type="submission" date="2014-11" db="EMBL/GenBank/DDBJ databases">
        <authorList>
            <person name="Amaro Gonzalez C."/>
        </authorList>
    </citation>
    <scope>NUCLEOTIDE SEQUENCE</scope>
</reference>
<sequence>MILHQRKCAFHHTKAIVVICACPNIVKHSNIDPCNIHVTTLYHCYYHGQAQQDTTFFSFMVLGSIGLCV</sequence>
<protein>
    <submittedName>
        <fullName evidence="1">Uncharacterized protein</fullName>
    </submittedName>
</protein>
<reference evidence="1" key="2">
    <citation type="journal article" date="2015" name="Fish Shellfish Immunol.">
        <title>Early steps in the European eel (Anguilla anguilla)-Vibrio vulnificus interaction in the gills: Role of the RtxA13 toxin.</title>
        <authorList>
            <person name="Callol A."/>
            <person name="Pajuelo D."/>
            <person name="Ebbesson L."/>
            <person name="Teles M."/>
            <person name="MacKenzie S."/>
            <person name="Amaro C."/>
        </authorList>
    </citation>
    <scope>NUCLEOTIDE SEQUENCE</scope>
</reference>
<dbReference type="AlphaFoldDB" id="A0A0E9XDX2"/>
<evidence type="ECO:0000313" key="1">
    <source>
        <dbReference type="EMBL" id="JAI00657.1"/>
    </source>
</evidence>
<organism evidence="1">
    <name type="scientific">Anguilla anguilla</name>
    <name type="common">European freshwater eel</name>
    <name type="synonym">Muraena anguilla</name>
    <dbReference type="NCBI Taxonomy" id="7936"/>
    <lineage>
        <taxon>Eukaryota</taxon>
        <taxon>Metazoa</taxon>
        <taxon>Chordata</taxon>
        <taxon>Craniata</taxon>
        <taxon>Vertebrata</taxon>
        <taxon>Euteleostomi</taxon>
        <taxon>Actinopterygii</taxon>
        <taxon>Neopterygii</taxon>
        <taxon>Teleostei</taxon>
        <taxon>Anguilliformes</taxon>
        <taxon>Anguillidae</taxon>
        <taxon>Anguilla</taxon>
    </lineage>
</organism>